<proteinExistence type="predicted"/>
<organism evidence="1 2">
    <name type="scientific">Paludibacterium paludis</name>
    <dbReference type="NCBI Taxonomy" id="1225769"/>
    <lineage>
        <taxon>Bacteria</taxon>
        <taxon>Pseudomonadati</taxon>
        <taxon>Pseudomonadota</taxon>
        <taxon>Betaproteobacteria</taxon>
        <taxon>Neisseriales</taxon>
        <taxon>Chromobacteriaceae</taxon>
        <taxon>Paludibacterium</taxon>
    </lineage>
</organism>
<accession>A0A918P211</accession>
<evidence type="ECO:0000313" key="2">
    <source>
        <dbReference type="Proteomes" id="UP000645257"/>
    </source>
</evidence>
<keyword evidence="2" id="KW-1185">Reference proteome</keyword>
<name>A0A918P211_9NEIS</name>
<dbReference type="RefSeq" id="WP_189533006.1">
    <property type="nucleotide sequence ID" value="NZ_BMYX01000007.1"/>
</dbReference>
<comment type="caution">
    <text evidence="1">The sequence shown here is derived from an EMBL/GenBank/DDBJ whole genome shotgun (WGS) entry which is preliminary data.</text>
</comment>
<dbReference type="EMBL" id="BMYX01000007">
    <property type="protein sequence ID" value="GGY13222.1"/>
    <property type="molecule type" value="Genomic_DNA"/>
</dbReference>
<dbReference type="AlphaFoldDB" id="A0A918P211"/>
<dbReference type="Proteomes" id="UP000645257">
    <property type="component" value="Unassembled WGS sequence"/>
</dbReference>
<reference evidence="1" key="1">
    <citation type="journal article" date="2014" name="Int. J. Syst. Evol. Microbiol.">
        <title>Complete genome sequence of Corynebacterium casei LMG S-19264T (=DSM 44701T), isolated from a smear-ripened cheese.</title>
        <authorList>
            <consortium name="US DOE Joint Genome Institute (JGI-PGF)"/>
            <person name="Walter F."/>
            <person name="Albersmeier A."/>
            <person name="Kalinowski J."/>
            <person name="Ruckert C."/>
        </authorList>
    </citation>
    <scope>NUCLEOTIDE SEQUENCE</scope>
    <source>
        <strain evidence="1">KCTC 32182</strain>
    </source>
</reference>
<sequence length="47" mass="5595">MNTDTLIKMKFSDWRRLPRAFRVVIEGQPKVLVSRPGRDYFVPVQFV</sequence>
<protein>
    <submittedName>
        <fullName evidence="1">Uncharacterized protein</fullName>
    </submittedName>
</protein>
<gene>
    <name evidence="1" type="ORF">GCM10011289_15590</name>
</gene>
<reference evidence="1" key="2">
    <citation type="submission" date="2020-09" db="EMBL/GenBank/DDBJ databases">
        <authorList>
            <person name="Sun Q."/>
            <person name="Kim S."/>
        </authorList>
    </citation>
    <scope>NUCLEOTIDE SEQUENCE</scope>
    <source>
        <strain evidence="1">KCTC 32182</strain>
    </source>
</reference>
<evidence type="ECO:0000313" key="1">
    <source>
        <dbReference type="EMBL" id="GGY13222.1"/>
    </source>
</evidence>